<evidence type="ECO:0000256" key="9">
    <source>
        <dbReference type="ARBA" id="ARBA00064888"/>
    </source>
</evidence>
<comment type="function">
    <text evidence="8">Component of the ribosomal small subunit processome for the biogenesis of ribosomes, functions in pre-ribosomal RNA (pre-rRNA) processing. Essential for embryonic development in part through the regulation of p53 pathway. Controls the expansion growth of digestive organs and liver. Also involved in the sympathetic neuronal development. Mediates, with CAPN3, the proteasome-independent degradation of p53/TP53.</text>
</comment>
<dbReference type="InterPro" id="IPR053939">
    <property type="entry name" value="UTP25_C"/>
</dbReference>
<evidence type="ECO:0000259" key="12">
    <source>
        <dbReference type="Pfam" id="PF06862"/>
    </source>
</evidence>
<dbReference type="Pfam" id="PF22916">
    <property type="entry name" value="UTP25_NTPase-like"/>
    <property type="match status" value="1"/>
</dbReference>
<dbReference type="SUPFAM" id="SSF52540">
    <property type="entry name" value="P-loop containing nucleoside triphosphate hydrolases"/>
    <property type="match status" value="1"/>
</dbReference>
<protein>
    <recommendedName>
        <fullName evidence="6">U3 small nucleolar RNA-associated protein 25 homolog</fullName>
    </recommendedName>
    <alternativeName>
        <fullName evidence="10">Digestive organ expansion factor homolog</fullName>
    </alternativeName>
    <alternativeName>
        <fullName evidence="7">UTP25 small subunit processor component</fullName>
    </alternativeName>
</protein>
<keyword evidence="3" id="KW-0217">Developmental protein</keyword>
<dbReference type="EMBL" id="AKCR02000024">
    <property type="protein sequence ID" value="PKK26697.1"/>
    <property type="molecule type" value="Genomic_DNA"/>
</dbReference>
<dbReference type="PANTHER" id="PTHR12933:SF0">
    <property type="entry name" value="U3 SMALL NUCLEOLAR RNA-ASSOCIATED PROTEIN 25 HOMOLOG"/>
    <property type="match status" value="1"/>
</dbReference>
<feature type="region of interest" description="Disordered" evidence="11">
    <location>
        <begin position="316"/>
        <end position="335"/>
    </location>
</feature>
<comment type="caution">
    <text evidence="14">The sequence shown here is derived from an EMBL/GenBank/DDBJ whole genome shotgun (WGS) entry which is preliminary data.</text>
</comment>
<accession>A0A2I0MAI8</accession>
<keyword evidence="5" id="KW-0539">Nucleus</keyword>
<organism evidence="14 15">
    <name type="scientific">Columba livia</name>
    <name type="common">Rock dove</name>
    <dbReference type="NCBI Taxonomy" id="8932"/>
    <lineage>
        <taxon>Eukaryota</taxon>
        <taxon>Metazoa</taxon>
        <taxon>Chordata</taxon>
        <taxon>Craniata</taxon>
        <taxon>Vertebrata</taxon>
        <taxon>Euteleostomi</taxon>
        <taxon>Archelosauria</taxon>
        <taxon>Archosauria</taxon>
        <taxon>Dinosauria</taxon>
        <taxon>Saurischia</taxon>
        <taxon>Theropoda</taxon>
        <taxon>Coelurosauria</taxon>
        <taxon>Aves</taxon>
        <taxon>Neognathae</taxon>
        <taxon>Neoaves</taxon>
        <taxon>Columbimorphae</taxon>
        <taxon>Columbiformes</taxon>
        <taxon>Columbidae</taxon>
        <taxon>Columba</taxon>
    </lineage>
</organism>
<dbReference type="Pfam" id="PF06862">
    <property type="entry name" value="Utp25_C"/>
    <property type="match status" value="1"/>
</dbReference>
<name>A0A2I0MAI8_COLLI</name>
<feature type="compositionally biased region" description="Polar residues" evidence="11">
    <location>
        <begin position="107"/>
        <end position="117"/>
    </location>
</feature>
<feature type="domain" description="UTP25 C-terminal" evidence="12">
    <location>
        <begin position="555"/>
        <end position="739"/>
    </location>
</feature>
<keyword evidence="4" id="KW-0597">Phosphoprotein</keyword>
<evidence type="ECO:0000256" key="8">
    <source>
        <dbReference type="ARBA" id="ARBA00055734"/>
    </source>
</evidence>
<dbReference type="GO" id="GO:0000462">
    <property type="term" value="P:maturation of SSU-rRNA from tricistronic rRNA transcript (SSU-rRNA, 5.8S rRNA, LSU-rRNA)"/>
    <property type="evidence" value="ECO:0007669"/>
    <property type="project" value="TreeGrafter"/>
</dbReference>
<evidence type="ECO:0000256" key="11">
    <source>
        <dbReference type="SAM" id="MobiDB-lite"/>
    </source>
</evidence>
<evidence type="ECO:0000256" key="7">
    <source>
        <dbReference type="ARBA" id="ARBA00032325"/>
    </source>
</evidence>
<dbReference type="AlphaFoldDB" id="A0A2I0MAI8"/>
<dbReference type="GO" id="GO:0034511">
    <property type="term" value="F:U3 snoRNA binding"/>
    <property type="evidence" value="ECO:0007669"/>
    <property type="project" value="InterPro"/>
</dbReference>
<feature type="compositionally biased region" description="Acidic residues" evidence="11">
    <location>
        <begin position="57"/>
        <end position="96"/>
    </location>
</feature>
<feature type="region of interest" description="Disordered" evidence="11">
    <location>
        <begin position="16"/>
        <end position="180"/>
    </location>
</feature>
<evidence type="ECO:0000256" key="3">
    <source>
        <dbReference type="ARBA" id="ARBA00022473"/>
    </source>
</evidence>
<evidence type="ECO:0000256" key="2">
    <source>
        <dbReference type="ARBA" id="ARBA00009223"/>
    </source>
</evidence>
<dbReference type="InterPro" id="IPR027417">
    <property type="entry name" value="P-loop_NTPase"/>
</dbReference>
<dbReference type="GO" id="GO:0019843">
    <property type="term" value="F:rRNA binding"/>
    <property type="evidence" value="ECO:0007669"/>
    <property type="project" value="TreeGrafter"/>
</dbReference>
<feature type="domain" description="UTP25 NTP hydrolase-like" evidence="13">
    <location>
        <begin position="278"/>
        <end position="545"/>
    </location>
</feature>
<proteinExistence type="inferred from homology"/>
<evidence type="ECO:0000256" key="4">
    <source>
        <dbReference type="ARBA" id="ARBA00022553"/>
    </source>
</evidence>
<evidence type="ECO:0000256" key="10">
    <source>
        <dbReference type="ARBA" id="ARBA00076595"/>
    </source>
</evidence>
<dbReference type="STRING" id="8932.A0A2I0MAI8"/>
<reference evidence="14 15" key="1">
    <citation type="journal article" date="2013" name="Science">
        <title>Genomic diversity and evolution of the head crest in the rock pigeon.</title>
        <authorList>
            <person name="Shapiro M.D."/>
            <person name="Kronenberg Z."/>
            <person name="Li C."/>
            <person name="Domyan E.T."/>
            <person name="Pan H."/>
            <person name="Campbell M."/>
            <person name="Tan H."/>
            <person name="Huff C.D."/>
            <person name="Hu H."/>
            <person name="Vickrey A.I."/>
            <person name="Nielsen S.C."/>
            <person name="Stringham S.A."/>
            <person name="Hu H."/>
            <person name="Willerslev E."/>
            <person name="Gilbert M.T."/>
            <person name="Yandell M."/>
            <person name="Zhang G."/>
            <person name="Wang J."/>
        </authorList>
    </citation>
    <scope>NUCLEOTIDE SEQUENCE [LARGE SCALE GENOMIC DNA]</scope>
    <source>
        <tissue evidence="14">Blood</tissue>
    </source>
</reference>
<dbReference type="InParanoid" id="A0A2I0MAI8"/>
<evidence type="ECO:0000259" key="13">
    <source>
        <dbReference type="Pfam" id="PF22916"/>
    </source>
</evidence>
<feature type="compositionally biased region" description="Basic and acidic residues" evidence="11">
    <location>
        <begin position="320"/>
        <end position="335"/>
    </location>
</feature>
<sequence length="969" mass="110778">MLCDLVLLVSGRPEATQICELSENSDKSSAESDSETEVDQVSVYHKLLATLKTSPESESEEEEDESESEEAEESETEMDSEGSQETGEGDGGEEDKNDVPGREEVTATDTAEQTLGQEQADGADTSCDTSRGVIEEFTDVKHESEFSLETNFMEEESGDCSADQRDSNSSQAFSEDPFKQHMDKELQEKEVEKISTLPKTSSQSKWPRLGQLTFSSTLEKHKTLKADREIDVKQLYLHKPLESTWPKVNKQFLSSTNKPNDPFFTPLQRELFCIMNTYRDLFYPERNALTNGEEIRQVYCLHALNHVLKANAQVLSNNAKRRDQKPGTDSDDYRDQGLTRPKVLMIVPFRECALRIVHILISLLEVNDKRKIDVSNKKRFKGEFGSDPEEKPPNLKRPEDYEAVFAGNIDDHFRIGVAILQKSMRLYAPFYSSDIIIASPLGMRTVIGAEGEKKRDFDFLSSVEILIIDQADIYLMQNWEHVLHLMKHINLLPLDSHGVDFSRVRMLNLNNWSRFYRQTLLFSALQDPQINSIFNKHCCNYVGQVAVRNIPIIGSISHVVVQLPHVFRRLEAESSTSVIDTRFQFFIDKVLPEYRDAIMSHTLIYVPSYFDYVRLRNYFKKEDLNFTHICEYTKKAGVCRARRFFLKGEKQFLLFTERFHFYKRYTIKGIRNLIFYELPTYSHFYSEICNMMKATDSAVDATWTCTVLYSKYDAQKLAAVVGIDRTAQMLQSKKNVHLFVTGENERGSSRIWKFTKMWYRSFASGETSMVVFYGIVAYWAKFQSRWKSLVLLQGIQEKDNRDVGARCFYSVSESIPALSTALHQYKGPRSKAVGCSGTSRDTEKPDGPSDLVLLEIPPDSYGKPPKDPCGKCHRALRGLLVFAYRACSFGMELLGDKEEGAEDGCLGWDSNCRTPGGREAGPSVREPSKRHGLYRRSGQLDLRERGSRCWVHEVQEMFVEPQPDRNTAV</sequence>
<gene>
    <name evidence="14" type="primary">DIEXF</name>
    <name evidence="14" type="ORF">A306_00008726</name>
</gene>
<evidence type="ECO:0000256" key="1">
    <source>
        <dbReference type="ARBA" id="ARBA00004604"/>
    </source>
</evidence>
<dbReference type="FunCoup" id="A0A2I0MAI8">
    <property type="interactions" value="1124"/>
</dbReference>
<comment type="similarity">
    <text evidence="2">Belongs to the UTP25 family.</text>
</comment>
<comment type="subcellular location">
    <subcellularLocation>
        <location evidence="1">Nucleus</location>
        <location evidence="1">Nucleolus</location>
    </subcellularLocation>
</comment>
<evidence type="ECO:0000256" key="5">
    <source>
        <dbReference type="ARBA" id="ARBA00023242"/>
    </source>
</evidence>
<keyword evidence="15" id="KW-1185">Reference proteome</keyword>
<dbReference type="Gene3D" id="3.40.50.300">
    <property type="entry name" value="P-loop containing nucleotide triphosphate hydrolases"/>
    <property type="match status" value="1"/>
</dbReference>
<comment type="subunit">
    <text evidence="9">Interacts with CAPN3; the interaction is required for CAPN3 translocation to the nucleolus.</text>
</comment>
<evidence type="ECO:0000313" key="15">
    <source>
        <dbReference type="Proteomes" id="UP000053872"/>
    </source>
</evidence>
<dbReference type="PANTHER" id="PTHR12933">
    <property type="entry name" value="ORF PROTEIN-RELATED"/>
    <property type="match status" value="1"/>
</dbReference>
<dbReference type="GO" id="GO:0032040">
    <property type="term" value="C:small-subunit processome"/>
    <property type="evidence" value="ECO:0007669"/>
    <property type="project" value="TreeGrafter"/>
</dbReference>
<dbReference type="InterPro" id="IPR010678">
    <property type="entry name" value="UTP25"/>
</dbReference>
<dbReference type="FunFam" id="3.40.50.300:FF:000962">
    <property type="entry name" value="digestive organ expansion factor homolog"/>
    <property type="match status" value="1"/>
</dbReference>
<dbReference type="Proteomes" id="UP000053872">
    <property type="component" value="Unassembled WGS sequence"/>
</dbReference>
<dbReference type="InterPro" id="IPR053940">
    <property type="entry name" value="UTP25_NTPase-like"/>
</dbReference>
<evidence type="ECO:0000256" key="6">
    <source>
        <dbReference type="ARBA" id="ARBA00024421"/>
    </source>
</evidence>
<evidence type="ECO:0000313" key="14">
    <source>
        <dbReference type="EMBL" id="PKK26697.1"/>
    </source>
</evidence>